<organism evidence="1 2">
    <name type="scientific">Aliiruegeria haliotis</name>
    <dbReference type="NCBI Taxonomy" id="1280846"/>
    <lineage>
        <taxon>Bacteria</taxon>
        <taxon>Pseudomonadati</taxon>
        <taxon>Pseudomonadota</taxon>
        <taxon>Alphaproteobacteria</taxon>
        <taxon>Rhodobacterales</taxon>
        <taxon>Roseobacteraceae</taxon>
        <taxon>Aliiruegeria</taxon>
    </lineage>
</organism>
<dbReference type="AlphaFoldDB" id="A0A2T0RPV6"/>
<evidence type="ECO:0000313" key="1">
    <source>
        <dbReference type="EMBL" id="PRY23172.1"/>
    </source>
</evidence>
<name>A0A2T0RPV6_9RHOB</name>
<dbReference type="EMBL" id="PVTD01000005">
    <property type="protein sequence ID" value="PRY23172.1"/>
    <property type="molecule type" value="Genomic_DNA"/>
</dbReference>
<evidence type="ECO:0000313" key="2">
    <source>
        <dbReference type="Proteomes" id="UP000239480"/>
    </source>
</evidence>
<dbReference type="Proteomes" id="UP000239480">
    <property type="component" value="Unassembled WGS sequence"/>
</dbReference>
<sequence length="288" mass="32929">MPEVASSGVAPKGETGLLRTPPYYKVRADLFPYRPHDGPDDISIMTKGVRKRPKRVTNSLKIGEMSEFVSYAHVAYQQGTPLNVLITARLSTILRNPDHRLFSSNGYDLMKIYNDGWRRWCWRPKRRFKAKSIIVREMSPKEGEHIHHLTHVPADHIPAAIDYIERFTGERRLSRKRTPDVRTRGEVACGEKNSWHFATEFPDGKPEFQGYWAAAYIGKAEASERLFRGRLVPNSSKLERGIEFGGRIKNSRYDQTQGYIIGSAARRGRYLISRALIASRNDAQTGLR</sequence>
<dbReference type="RefSeq" id="WP_146136691.1">
    <property type="nucleotide sequence ID" value="NZ_PVTD01000005.1"/>
</dbReference>
<protein>
    <submittedName>
        <fullName evidence="1">Uncharacterized protein</fullName>
    </submittedName>
</protein>
<comment type="caution">
    <text evidence="1">The sequence shown here is derived from an EMBL/GenBank/DDBJ whole genome shotgun (WGS) entry which is preliminary data.</text>
</comment>
<gene>
    <name evidence="1" type="ORF">CLV78_105226</name>
</gene>
<keyword evidence="2" id="KW-1185">Reference proteome</keyword>
<reference evidence="1 2" key="1">
    <citation type="submission" date="2018-03" db="EMBL/GenBank/DDBJ databases">
        <title>Genomic Encyclopedia of Archaeal and Bacterial Type Strains, Phase II (KMG-II): from individual species to whole genera.</title>
        <authorList>
            <person name="Goeker M."/>
        </authorList>
    </citation>
    <scope>NUCLEOTIDE SEQUENCE [LARGE SCALE GENOMIC DNA]</scope>
    <source>
        <strain evidence="1 2">DSM 29328</strain>
    </source>
</reference>
<accession>A0A2T0RPV6</accession>
<proteinExistence type="predicted"/>